<evidence type="ECO:0000313" key="2">
    <source>
        <dbReference type="Proteomes" id="UP001165960"/>
    </source>
</evidence>
<sequence length="82" mass="8680">MKTWNLAGARRTCQHPASCKPSASYLSTQAGASGPVASPLPARQPPTTQPGTQPGTCKPACCILRRGTDTQRRILTLGLDLY</sequence>
<accession>A0ACC2SCX8</accession>
<comment type="caution">
    <text evidence="1">The sequence shown here is derived from an EMBL/GenBank/DDBJ whole genome shotgun (WGS) entry which is preliminary data.</text>
</comment>
<dbReference type="EMBL" id="QTSX02005244">
    <property type="protein sequence ID" value="KAJ9060158.1"/>
    <property type="molecule type" value="Genomic_DNA"/>
</dbReference>
<reference evidence="1" key="1">
    <citation type="submission" date="2022-04" db="EMBL/GenBank/DDBJ databases">
        <title>Genome of the entomopathogenic fungus Entomophthora muscae.</title>
        <authorList>
            <person name="Elya C."/>
            <person name="Lovett B.R."/>
            <person name="Lee E."/>
            <person name="Macias A.M."/>
            <person name="Hajek A.E."/>
            <person name="De Bivort B.L."/>
            <person name="Kasson M.T."/>
            <person name="De Fine Licht H.H."/>
            <person name="Stajich J.E."/>
        </authorList>
    </citation>
    <scope>NUCLEOTIDE SEQUENCE</scope>
    <source>
        <strain evidence="1">Berkeley</strain>
    </source>
</reference>
<name>A0ACC2SCX8_9FUNG</name>
<protein>
    <submittedName>
        <fullName evidence="1">Uncharacterized protein</fullName>
    </submittedName>
</protein>
<gene>
    <name evidence="1" type="ORF">DSO57_1033895</name>
</gene>
<evidence type="ECO:0000313" key="1">
    <source>
        <dbReference type="EMBL" id="KAJ9060158.1"/>
    </source>
</evidence>
<organism evidence="1 2">
    <name type="scientific">Entomophthora muscae</name>
    <dbReference type="NCBI Taxonomy" id="34485"/>
    <lineage>
        <taxon>Eukaryota</taxon>
        <taxon>Fungi</taxon>
        <taxon>Fungi incertae sedis</taxon>
        <taxon>Zoopagomycota</taxon>
        <taxon>Entomophthoromycotina</taxon>
        <taxon>Entomophthoromycetes</taxon>
        <taxon>Entomophthorales</taxon>
        <taxon>Entomophthoraceae</taxon>
        <taxon>Entomophthora</taxon>
    </lineage>
</organism>
<dbReference type="Proteomes" id="UP001165960">
    <property type="component" value="Unassembled WGS sequence"/>
</dbReference>
<keyword evidence="2" id="KW-1185">Reference proteome</keyword>
<proteinExistence type="predicted"/>